<dbReference type="Pfam" id="PF02515">
    <property type="entry name" value="CoA_transf_3"/>
    <property type="match status" value="1"/>
</dbReference>
<dbReference type="Gene3D" id="3.40.50.10540">
    <property type="entry name" value="Crotonobetainyl-coa:carnitine coa-transferase, domain 1"/>
    <property type="match status" value="1"/>
</dbReference>
<protein>
    <submittedName>
        <fullName evidence="2">CoA transferase</fullName>
    </submittedName>
</protein>
<proteinExistence type="predicted"/>
<evidence type="ECO:0000256" key="1">
    <source>
        <dbReference type="ARBA" id="ARBA00022679"/>
    </source>
</evidence>
<keyword evidence="1 2" id="KW-0808">Transferase</keyword>
<dbReference type="InterPro" id="IPR044855">
    <property type="entry name" value="CoA-Trfase_III_dom3_sf"/>
</dbReference>
<dbReference type="Gene3D" id="3.30.1540.10">
    <property type="entry name" value="formyl-coa transferase, domain 3"/>
    <property type="match status" value="1"/>
</dbReference>
<dbReference type="AlphaFoldDB" id="A0A6L3NKM9"/>
<dbReference type="RefSeq" id="WP_151004071.1">
    <property type="nucleotide sequence ID" value="NZ_CABVPO010000004.1"/>
</dbReference>
<sequence length="410" mass="44236">MTRSSIDVPATPHAAGRGHSGAGPLAGIRVLDLSAYIAGPYGCTLLADQGADVIKIEPPAGDNLRNYPSTLDAQSRAFLGVNRGKRGIVLDLKQPAGREVLLELVRGADVLVHNFRPSVPARLGIDYARLREQNPRLVYCAVTGYGDSGPLKDKAGYDQVLQAMTGMCALQGEPGAPPSIVYGSVVDYYAASLVAAGVASALYERTRSGIGQYVGISLLRAALAMQSARLVWAEGEAREVGRDMRSGGVTGLHPTRDGYLYLSANTPHFWRALCVKVGLPALADDPRYDTVSKRARAHDELVPLLRAALLTRSARDWEAMFGDEVPCAALREIEDMFDDPQVAAEQLIADFDHPSTGRYRGFCRPIAFERTPPPDPVGAPALGEHSDNVLAEHGYDDERRAELRRRGAIR</sequence>
<evidence type="ECO:0000313" key="2">
    <source>
        <dbReference type="EMBL" id="KAB0684870.1"/>
    </source>
</evidence>
<dbReference type="InterPro" id="IPR003673">
    <property type="entry name" value="CoA-Trfase_fam_III"/>
</dbReference>
<dbReference type="PANTHER" id="PTHR48207:SF3">
    <property type="entry name" value="SUCCINATE--HYDROXYMETHYLGLUTARATE COA-TRANSFERASE"/>
    <property type="match status" value="1"/>
</dbReference>
<accession>A0A6L3NKM9</accession>
<dbReference type="InterPro" id="IPR050483">
    <property type="entry name" value="CoA-transferase_III_domain"/>
</dbReference>
<organism evidence="2 3">
    <name type="scientific">Burkholderia territorii</name>
    <dbReference type="NCBI Taxonomy" id="1503055"/>
    <lineage>
        <taxon>Bacteria</taxon>
        <taxon>Pseudomonadati</taxon>
        <taxon>Pseudomonadota</taxon>
        <taxon>Betaproteobacteria</taxon>
        <taxon>Burkholderiales</taxon>
        <taxon>Burkholderiaceae</taxon>
        <taxon>Burkholderia</taxon>
        <taxon>Burkholderia cepacia complex</taxon>
    </lineage>
</organism>
<gene>
    <name evidence="2" type="ORF">F7R13_06825</name>
</gene>
<dbReference type="EMBL" id="VZOL01000046">
    <property type="protein sequence ID" value="KAB0684870.1"/>
    <property type="molecule type" value="Genomic_DNA"/>
</dbReference>
<comment type="caution">
    <text evidence="2">The sequence shown here is derived from an EMBL/GenBank/DDBJ whole genome shotgun (WGS) entry which is preliminary data.</text>
</comment>
<reference evidence="2 3" key="1">
    <citation type="submission" date="2019-09" db="EMBL/GenBank/DDBJ databases">
        <title>Draft genome sequences of 48 bacterial type strains from the CCUG.</title>
        <authorList>
            <person name="Tunovic T."/>
            <person name="Pineiro-Iglesias B."/>
            <person name="Unosson C."/>
            <person name="Inganas E."/>
            <person name="Ohlen M."/>
            <person name="Cardew S."/>
            <person name="Jensie-Markopoulos S."/>
            <person name="Salva-Serra F."/>
            <person name="Jaen-Luchoro D."/>
            <person name="Karlsson R."/>
            <person name="Svensson-Stadler L."/>
            <person name="Chun J."/>
            <person name="Moore E."/>
        </authorList>
    </citation>
    <scope>NUCLEOTIDE SEQUENCE [LARGE SCALE GENOMIC DNA]</scope>
    <source>
        <strain evidence="2 3">CCUG 65687</strain>
    </source>
</reference>
<dbReference type="Proteomes" id="UP000473571">
    <property type="component" value="Unassembled WGS sequence"/>
</dbReference>
<dbReference type="InterPro" id="IPR023606">
    <property type="entry name" value="CoA-Trfase_III_dom_1_sf"/>
</dbReference>
<name>A0A6L3NKM9_9BURK</name>
<dbReference type="GO" id="GO:0008410">
    <property type="term" value="F:CoA-transferase activity"/>
    <property type="evidence" value="ECO:0007669"/>
    <property type="project" value="TreeGrafter"/>
</dbReference>
<dbReference type="SUPFAM" id="SSF89796">
    <property type="entry name" value="CoA-transferase family III (CaiB/BaiF)"/>
    <property type="match status" value="1"/>
</dbReference>
<evidence type="ECO:0000313" key="3">
    <source>
        <dbReference type="Proteomes" id="UP000473571"/>
    </source>
</evidence>
<dbReference type="PANTHER" id="PTHR48207">
    <property type="entry name" value="SUCCINATE--HYDROXYMETHYLGLUTARATE COA-TRANSFERASE"/>
    <property type="match status" value="1"/>
</dbReference>